<dbReference type="AlphaFoldDB" id="A0A6H2EK38"/>
<gene>
    <name evidence="2" type="ORF">HC352_02960</name>
</gene>
<name>A0A6H2EK38_9ACTO</name>
<protein>
    <recommendedName>
        <fullName evidence="4">DUF4439 domain-containing protein</fullName>
    </recommendedName>
</protein>
<sequence length="306" mass="32636">MAKRSSHSRSALASWLSFIGIAIVGIAVFALSMVLMGARLEHVSVAPEPPSQAEKERQNSAVAISRTQNLAQQLLADPKLVDNSETVTEISQASAQWLTAVGNVWIPWPDGAPEGYQNPTLDLTATNISVEELHTELLALADMLVASTDLDGSLATSIATKSRLLAQHLIPSDTPATACHNPDFSVLGTHITGEKTLASLEVSRQWLEYHAAITDVADRADLHQQISLLTQLTENMLDAGTPDSRPALAPLVPDSDETAGPQIVVDELIEQAQHASADEREATTAFLCQFASTQQLSATPGLAPKN</sequence>
<keyword evidence="3" id="KW-1185">Reference proteome</keyword>
<dbReference type="RefSeq" id="WP_168917510.1">
    <property type="nucleotide sequence ID" value="NZ_CP050804.1"/>
</dbReference>
<evidence type="ECO:0008006" key="4">
    <source>
        <dbReference type="Google" id="ProtNLM"/>
    </source>
</evidence>
<evidence type="ECO:0000313" key="3">
    <source>
        <dbReference type="Proteomes" id="UP000502298"/>
    </source>
</evidence>
<keyword evidence="1" id="KW-0812">Transmembrane</keyword>
<evidence type="ECO:0000313" key="2">
    <source>
        <dbReference type="EMBL" id="QJC21570.1"/>
    </source>
</evidence>
<keyword evidence="1" id="KW-1133">Transmembrane helix</keyword>
<keyword evidence="1" id="KW-0472">Membrane</keyword>
<dbReference type="Proteomes" id="UP000502298">
    <property type="component" value="Chromosome"/>
</dbReference>
<organism evidence="2 3">
    <name type="scientific">Arcanobacterium buesumense</name>
    <dbReference type="NCBI Taxonomy" id="2722751"/>
    <lineage>
        <taxon>Bacteria</taxon>
        <taxon>Bacillati</taxon>
        <taxon>Actinomycetota</taxon>
        <taxon>Actinomycetes</taxon>
        <taxon>Actinomycetales</taxon>
        <taxon>Actinomycetaceae</taxon>
        <taxon>Arcanobacterium</taxon>
    </lineage>
</organism>
<proteinExistence type="predicted"/>
<feature type="transmembrane region" description="Helical" evidence="1">
    <location>
        <begin position="12"/>
        <end position="36"/>
    </location>
</feature>
<reference evidence="2 3" key="1">
    <citation type="submission" date="2020-03" db="EMBL/GenBank/DDBJ databases">
        <title>Complete genome of Arcanobacterium buesumensis sp. nov. strain 2701.</title>
        <authorList>
            <person name="Borowiak M."/>
            <person name="Alssahen M."/>
            <person name="Laemmler C."/>
            <person name="Malorny B."/>
            <person name="Hassan A."/>
            <person name="Prenger-Berninghoff E."/>
            <person name="Ploetz M."/>
            <person name="Abdulmawjood A."/>
        </authorList>
    </citation>
    <scope>NUCLEOTIDE SEQUENCE [LARGE SCALE GENOMIC DNA]</scope>
    <source>
        <strain evidence="2 3">2701</strain>
    </source>
</reference>
<accession>A0A6H2EK38</accession>
<dbReference type="KEGG" id="arca:HC352_02960"/>
<dbReference type="EMBL" id="CP050804">
    <property type="protein sequence ID" value="QJC21570.1"/>
    <property type="molecule type" value="Genomic_DNA"/>
</dbReference>
<evidence type="ECO:0000256" key="1">
    <source>
        <dbReference type="SAM" id="Phobius"/>
    </source>
</evidence>